<accession>A0A2P8DYE8</accession>
<evidence type="ECO:0000313" key="2">
    <source>
        <dbReference type="Proteomes" id="UP000240708"/>
    </source>
</evidence>
<proteinExistence type="predicted"/>
<dbReference type="EMBL" id="PYGF01000010">
    <property type="protein sequence ID" value="PSL02244.1"/>
    <property type="molecule type" value="Genomic_DNA"/>
</dbReference>
<comment type="caution">
    <text evidence="1">The sequence shown here is derived from an EMBL/GenBank/DDBJ whole genome shotgun (WGS) entry which is preliminary data.</text>
</comment>
<protein>
    <submittedName>
        <fullName evidence="1">Uncharacterized protein</fullName>
    </submittedName>
</protein>
<dbReference type="RefSeq" id="WP_211299959.1">
    <property type="nucleotide sequence ID" value="NZ_PYGF01000010.1"/>
</dbReference>
<sequence length="96" mass="11222">MYYIQGTDRFQLTFSSLDDVVDNVNPVRIIEDFINKLDKDFLRFVHILRQKDQQNQKRTVEPVLGTLINFLNMRKINSRGMEQANKSRKCGSGSNL</sequence>
<dbReference type="Proteomes" id="UP000240708">
    <property type="component" value="Unassembled WGS sequence"/>
</dbReference>
<dbReference type="AlphaFoldDB" id="A0A2P8DYE8"/>
<name>A0A2P8DYE8_9BACT</name>
<evidence type="ECO:0000313" key="1">
    <source>
        <dbReference type="EMBL" id="PSL02244.1"/>
    </source>
</evidence>
<gene>
    <name evidence="1" type="ORF">CLV48_11026</name>
</gene>
<reference evidence="1 2" key="1">
    <citation type="submission" date="2018-03" db="EMBL/GenBank/DDBJ databases">
        <title>Genomic Encyclopedia of Archaeal and Bacterial Type Strains, Phase II (KMG-II): from individual species to whole genera.</title>
        <authorList>
            <person name="Goeker M."/>
        </authorList>
    </citation>
    <scope>NUCLEOTIDE SEQUENCE [LARGE SCALE GENOMIC DNA]</scope>
    <source>
        <strain evidence="1 2">DSM 28057</strain>
    </source>
</reference>
<organism evidence="1 2">
    <name type="scientific">Cecembia rubra</name>
    <dbReference type="NCBI Taxonomy" id="1485585"/>
    <lineage>
        <taxon>Bacteria</taxon>
        <taxon>Pseudomonadati</taxon>
        <taxon>Bacteroidota</taxon>
        <taxon>Cytophagia</taxon>
        <taxon>Cytophagales</taxon>
        <taxon>Cyclobacteriaceae</taxon>
        <taxon>Cecembia</taxon>
    </lineage>
</organism>
<keyword evidence="2" id="KW-1185">Reference proteome</keyword>